<sequence length="468" mass="53321">MALSRTSRVRSKIAAYRFYELAPGWLAAFCLGGRPLKRETERLKEREGARLAMDLRLDSGINSSQMGNNDINLHSPALVQKEGYVRVTEAEYTRDHRDKNNQQTWLYLYELEKTQSAVAITDDDSQTHCLVRSFGTTWCDLEMCLQVLWELFSLKKIRPRASRMEGIKEQWAAGTSTHWTKRNSESCYFESVFCENSDIVVFLETFHVHPEMTVEKRFYYQAPIVKRFTEAIAGYCPQAFLLVCTTPIECMVPLVAERARNSRRSRSCHQIGDGDLQQPQTRIAPAEFAGLMNEYGWYNPCKIMGCMASMELRASNLAAQALGLDPYTTRVPCICGTEGSTLIPLYSRTVDQFEIYEQLGAARSLEALTDLGFDIDHNKLSIRFDLNFYYRGRRAVSTCSYEARPPPANLALGHATAALGQISNLVHLKLNLQARRPFIRMEYGSGGGYYGTRSKSWIDAFRYGEKRH</sequence>
<protein>
    <recommendedName>
        <fullName evidence="1">malate dehydrogenase</fullName>
        <ecNumber evidence="1">1.1.1.37</ecNumber>
    </recommendedName>
</protein>
<dbReference type="STRING" id="151549.A0A4C1YQZ5"/>
<evidence type="ECO:0000256" key="4">
    <source>
        <dbReference type="ARBA" id="ARBA00023027"/>
    </source>
</evidence>
<keyword evidence="6" id="KW-1185">Reference proteome</keyword>
<dbReference type="EC" id="1.1.1.37" evidence="1"/>
<comment type="caution">
    <text evidence="5">The sequence shown here is derived from an EMBL/GenBank/DDBJ whole genome shotgun (WGS) entry which is preliminary data.</text>
</comment>
<evidence type="ECO:0000313" key="5">
    <source>
        <dbReference type="EMBL" id="GBP77314.1"/>
    </source>
</evidence>
<dbReference type="Gene3D" id="3.40.50.720">
    <property type="entry name" value="NAD(P)-binding Rossmann-like Domain"/>
    <property type="match status" value="1"/>
</dbReference>
<evidence type="ECO:0000256" key="2">
    <source>
        <dbReference type="ARBA" id="ARBA00022532"/>
    </source>
</evidence>
<dbReference type="GO" id="GO:0030060">
    <property type="term" value="F:L-malate dehydrogenase (NAD+) activity"/>
    <property type="evidence" value="ECO:0007669"/>
    <property type="project" value="UniProtKB-EC"/>
</dbReference>
<name>A0A4C1YQZ5_EUMVA</name>
<reference evidence="5 6" key="1">
    <citation type="journal article" date="2019" name="Commun. Biol.">
        <title>The bagworm genome reveals a unique fibroin gene that provides high tensile strength.</title>
        <authorList>
            <person name="Kono N."/>
            <person name="Nakamura H."/>
            <person name="Ohtoshi R."/>
            <person name="Tomita M."/>
            <person name="Numata K."/>
            <person name="Arakawa K."/>
        </authorList>
    </citation>
    <scope>NUCLEOTIDE SEQUENCE [LARGE SCALE GENOMIC DNA]</scope>
</reference>
<organism evidence="5 6">
    <name type="scientific">Eumeta variegata</name>
    <name type="common">Bagworm moth</name>
    <name type="synonym">Eumeta japonica</name>
    <dbReference type="NCBI Taxonomy" id="151549"/>
    <lineage>
        <taxon>Eukaryota</taxon>
        <taxon>Metazoa</taxon>
        <taxon>Ecdysozoa</taxon>
        <taxon>Arthropoda</taxon>
        <taxon>Hexapoda</taxon>
        <taxon>Insecta</taxon>
        <taxon>Pterygota</taxon>
        <taxon>Neoptera</taxon>
        <taxon>Endopterygota</taxon>
        <taxon>Lepidoptera</taxon>
        <taxon>Glossata</taxon>
        <taxon>Ditrysia</taxon>
        <taxon>Tineoidea</taxon>
        <taxon>Psychidae</taxon>
        <taxon>Oiketicinae</taxon>
        <taxon>Eumeta</taxon>
    </lineage>
</organism>
<accession>A0A4C1YQZ5</accession>
<keyword evidence="4" id="KW-0520">NAD</keyword>
<gene>
    <name evidence="5" type="ORF">EVAR_38132_1</name>
</gene>
<dbReference type="PANTHER" id="PTHR11540:SF16">
    <property type="entry name" value="MALATE DEHYDROGENASE, MITOCHONDRIAL"/>
    <property type="match status" value="1"/>
</dbReference>
<evidence type="ECO:0000256" key="3">
    <source>
        <dbReference type="ARBA" id="ARBA00023002"/>
    </source>
</evidence>
<dbReference type="GO" id="GO:0006099">
    <property type="term" value="P:tricarboxylic acid cycle"/>
    <property type="evidence" value="ECO:0007669"/>
    <property type="project" value="UniProtKB-KW"/>
</dbReference>
<dbReference type="AlphaFoldDB" id="A0A4C1YQZ5"/>
<dbReference type="EMBL" id="BGZK01001326">
    <property type="protein sequence ID" value="GBP77314.1"/>
    <property type="molecule type" value="Genomic_DNA"/>
</dbReference>
<evidence type="ECO:0000313" key="6">
    <source>
        <dbReference type="Proteomes" id="UP000299102"/>
    </source>
</evidence>
<keyword evidence="3" id="KW-0560">Oxidoreductase</keyword>
<proteinExistence type="predicted"/>
<dbReference type="GO" id="GO:0005737">
    <property type="term" value="C:cytoplasm"/>
    <property type="evidence" value="ECO:0007669"/>
    <property type="project" value="TreeGrafter"/>
</dbReference>
<dbReference type="OrthoDB" id="4069699at2759"/>
<dbReference type="PANTHER" id="PTHR11540">
    <property type="entry name" value="MALATE AND LACTATE DEHYDROGENASE"/>
    <property type="match status" value="1"/>
</dbReference>
<evidence type="ECO:0000256" key="1">
    <source>
        <dbReference type="ARBA" id="ARBA00012995"/>
    </source>
</evidence>
<keyword evidence="2" id="KW-0816">Tricarboxylic acid cycle</keyword>
<dbReference type="SUPFAM" id="SSF51735">
    <property type="entry name" value="NAD(P)-binding Rossmann-fold domains"/>
    <property type="match status" value="1"/>
</dbReference>
<dbReference type="InterPro" id="IPR036291">
    <property type="entry name" value="NAD(P)-bd_dom_sf"/>
</dbReference>
<dbReference type="Proteomes" id="UP000299102">
    <property type="component" value="Unassembled WGS sequence"/>
</dbReference>